<reference evidence="1 2" key="1">
    <citation type="journal article" date="2021" name="Int. J. Syst. Evol. Microbiol.">
        <title>Steroidobacter gossypii sp. nov., isolated from soil of cotton cropping field.</title>
        <authorList>
            <person name="Huang R."/>
            <person name="Yang S."/>
            <person name="Zhen C."/>
            <person name="Liu W."/>
        </authorList>
    </citation>
    <scope>NUCLEOTIDE SEQUENCE [LARGE SCALE GENOMIC DNA]</scope>
    <source>
        <strain evidence="1 2">S1-65</strain>
    </source>
</reference>
<dbReference type="EMBL" id="JAEVLS010000005">
    <property type="protein sequence ID" value="MBM0107199.1"/>
    <property type="molecule type" value="Genomic_DNA"/>
</dbReference>
<dbReference type="InterPro" id="IPR011227">
    <property type="entry name" value="UCP029730"/>
</dbReference>
<dbReference type="SUPFAM" id="SSF53187">
    <property type="entry name" value="Zn-dependent exopeptidases"/>
    <property type="match status" value="1"/>
</dbReference>
<dbReference type="InterPro" id="IPR007709">
    <property type="entry name" value="N-FG_amidohydro"/>
</dbReference>
<dbReference type="Proteomes" id="UP000661077">
    <property type="component" value="Unassembled WGS sequence"/>
</dbReference>
<dbReference type="PIRSF" id="PIRSF029730">
    <property type="entry name" value="UCP029730"/>
    <property type="match status" value="1"/>
</dbReference>
<dbReference type="Gene3D" id="3.40.630.40">
    <property type="entry name" value="Zn-dependent exopeptidases"/>
    <property type="match status" value="1"/>
</dbReference>
<keyword evidence="2" id="KW-1185">Reference proteome</keyword>
<name>A0ABS1X1S9_9GAMM</name>
<proteinExistence type="predicted"/>
<protein>
    <submittedName>
        <fullName evidence="1">N-formylglutamate amidohydrolase</fullName>
    </submittedName>
</protein>
<sequence>MSHLIAGTNPWPEAVEVVNASGRSPFVLICEHASNYIPAEYRRLGLDEQQLARHIAWDIGAANITRALLERLDAAAFLGRYSRLLIDLNRPLHVADSIPVRSEATDIPGNHSLNAAEKERRRQRIFYPFQNQLRSHLEQRIAEGRRNVLVAIHSFTPVYLGQHRSWHAGVLFEKSQALGQALIAQLRQDPLLNVDANVPYGVSADADYALVVHGDQMGNPAVLIEIRNDLIADSDGVETWADKLERALRAVEPLS</sequence>
<comment type="caution">
    <text evidence="1">The sequence shown here is derived from an EMBL/GenBank/DDBJ whole genome shotgun (WGS) entry which is preliminary data.</text>
</comment>
<dbReference type="Pfam" id="PF05013">
    <property type="entry name" value="FGase"/>
    <property type="match status" value="1"/>
</dbReference>
<dbReference type="RefSeq" id="WP_203169319.1">
    <property type="nucleotide sequence ID" value="NZ_JAEVLS010000005.1"/>
</dbReference>
<evidence type="ECO:0000313" key="2">
    <source>
        <dbReference type="Proteomes" id="UP000661077"/>
    </source>
</evidence>
<gene>
    <name evidence="1" type="ORF">JM946_20885</name>
</gene>
<accession>A0ABS1X1S9</accession>
<evidence type="ECO:0000313" key="1">
    <source>
        <dbReference type="EMBL" id="MBM0107199.1"/>
    </source>
</evidence>
<organism evidence="1 2">
    <name type="scientific">Steroidobacter gossypii</name>
    <dbReference type="NCBI Taxonomy" id="2805490"/>
    <lineage>
        <taxon>Bacteria</taxon>
        <taxon>Pseudomonadati</taxon>
        <taxon>Pseudomonadota</taxon>
        <taxon>Gammaproteobacteria</taxon>
        <taxon>Steroidobacterales</taxon>
        <taxon>Steroidobacteraceae</taxon>
        <taxon>Steroidobacter</taxon>
    </lineage>
</organism>